<keyword evidence="1" id="KW-0560">Oxidoreductase</keyword>
<protein>
    <submittedName>
        <fullName evidence="3">Bifunctional 3-(3-hydroxy-phenyl)propionate/3-hydroxycinnamic acid hydroxylase</fullName>
    </submittedName>
</protein>
<sequence length="522" mass="58573">MKTLEYDVIVIGYGPVGKLVSSLLGKKGWKVGVFEKFEKSYGLPRAVKYDHEVTRAIQTIAPVEGIKKVSVKVPDNYVWSNGEGKTLLEIDWSQDGISGWPADMLFNQAALEELMDQSCKSFSTVDVRLGCQGIYLNEYADRVDALFKTKEGEVISAKAKYVIGCDGANSFVRENMEHTMTDLGFYNDFLVVDIIPKEEMKFEPMNQQICDPKRPTTKASGGPGRRRWEFMLLPGETKEEFQDEAVSWELLKPWNITPDNAILERNTVYTFKAKWVNEWRKGRLILAGDAAHLTPPFMGQGLSSGIRDANNIAWKLDHVLNGIAEDSLLDTYTDERKPHMIKLIEAAIYLGKMICTTDEEEAKKRDEAFLTGNFPPFPDFPIITDGILYKSVESGLTGQLSLQSVVKYKGETDLYDNVVGHGWMVMGWKQDLKQYLSDEQIQFLESIGAKFVTITNNAGSAEEVIDVEGNYENYFKNNNIEALVVRPDFNIFGSVSQAKELPNVIESLKSSLGLKVSAVSPI</sequence>
<evidence type="ECO:0000259" key="2">
    <source>
        <dbReference type="Pfam" id="PF01494"/>
    </source>
</evidence>
<keyword evidence="4" id="KW-1185">Reference proteome</keyword>
<dbReference type="EMBL" id="JBHSAO010000001">
    <property type="protein sequence ID" value="MFC4022307.1"/>
    <property type="molecule type" value="Genomic_DNA"/>
</dbReference>
<dbReference type="Gene3D" id="3.30.70.2450">
    <property type="match status" value="1"/>
</dbReference>
<gene>
    <name evidence="3" type="ORF">ACFOUV_00585</name>
</gene>
<dbReference type="RefSeq" id="WP_379494825.1">
    <property type="nucleotide sequence ID" value="NZ_JBHSAO010000001.1"/>
</dbReference>
<proteinExistence type="predicted"/>
<dbReference type="InterPro" id="IPR002938">
    <property type="entry name" value="FAD-bd"/>
</dbReference>
<evidence type="ECO:0000256" key="1">
    <source>
        <dbReference type="ARBA" id="ARBA00023002"/>
    </source>
</evidence>
<dbReference type="Pfam" id="PF01494">
    <property type="entry name" value="FAD_binding_3"/>
    <property type="match status" value="1"/>
</dbReference>
<feature type="domain" description="FAD-binding" evidence="2">
    <location>
        <begin position="5"/>
        <end position="345"/>
    </location>
</feature>
<name>A0ABV8GUH4_9BACI</name>
<dbReference type="Proteomes" id="UP001595772">
    <property type="component" value="Unassembled WGS sequence"/>
</dbReference>
<evidence type="ECO:0000313" key="4">
    <source>
        <dbReference type="Proteomes" id="UP001595772"/>
    </source>
</evidence>
<reference evidence="4" key="1">
    <citation type="journal article" date="2019" name="Int. J. Syst. Evol. Microbiol.">
        <title>The Global Catalogue of Microorganisms (GCM) 10K type strain sequencing project: providing services to taxonomists for standard genome sequencing and annotation.</title>
        <authorList>
            <consortium name="The Broad Institute Genomics Platform"/>
            <consortium name="The Broad Institute Genome Sequencing Center for Infectious Disease"/>
            <person name="Wu L."/>
            <person name="Ma J."/>
        </authorList>
    </citation>
    <scope>NUCLEOTIDE SEQUENCE [LARGE SCALE GENOMIC DNA]</scope>
    <source>
        <strain evidence="4">IBRC-M 10703</strain>
    </source>
</reference>
<dbReference type="SUPFAM" id="SSF51905">
    <property type="entry name" value="FAD/NAD(P)-binding domain"/>
    <property type="match status" value="1"/>
</dbReference>
<dbReference type="Gene3D" id="3.50.50.60">
    <property type="entry name" value="FAD/NAD(P)-binding domain"/>
    <property type="match status" value="1"/>
</dbReference>
<comment type="caution">
    <text evidence="3">The sequence shown here is derived from an EMBL/GenBank/DDBJ whole genome shotgun (WGS) entry which is preliminary data.</text>
</comment>
<dbReference type="NCBIfam" id="NF004829">
    <property type="entry name" value="PRK06183.1-3"/>
    <property type="match status" value="1"/>
</dbReference>
<dbReference type="PANTHER" id="PTHR43476">
    <property type="entry name" value="3-(3-HYDROXY-PHENYL)PROPIONATE/3-HYDROXYCINNAMIC ACID HYDROXYLASE"/>
    <property type="match status" value="1"/>
</dbReference>
<dbReference type="InterPro" id="IPR050631">
    <property type="entry name" value="PheA/TfdB_FAD_monoxygenase"/>
</dbReference>
<evidence type="ECO:0000313" key="3">
    <source>
        <dbReference type="EMBL" id="MFC4022307.1"/>
    </source>
</evidence>
<accession>A0ABV8GUH4</accession>
<organism evidence="3 4">
    <name type="scientific">Oceanobacillus longus</name>
    <dbReference type="NCBI Taxonomy" id="930120"/>
    <lineage>
        <taxon>Bacteria</taxon>
        <taxon>Bacillati</taxon>
        <taxon>Bacillota</taxon>
        <taxon>Bacilli</taxon>
        <taxon>Bacillales</taxon>
        <taxon>Bacillaceae</taxon>
        <taxon>Oceanobacillus</taxon>
    </lineage>
</organism>
<dbReference type="InterPro" id="IPR036188">
    <property type="entry name" value="FAD/NAD-bd_sf"/>
</dbReference>
<dbReference type="PRINTS" id="PR00420">
    <property type="entry name" value="RNGMNOXGNASE"/>
</dbReference>
<dbReference type="PANTHER" id="PTHR43476:SF3">
    <property type="entry name" value="FAD-BINDING MONOOXYGENASE"/>
    <property type="match status" value="1"/>
</dbReference>